<dbReference type="EMBL" id="JAOTIF010000008">
    <property type="protein sequence ID" value="MCU7549861.1"/>
    <property type="molecule type" value="Genomic_DNA"/>
</dbReference>
<evidence type="ECO:0000313" key="1">
    <source>
        <dbReference type="EMBL" id="MCU7549861.1"/>
    </source>
</evidence>
<comment type="caution">
    <text evidence="1">The sequence shown here is derived from an EMBL/GenBank/DDBJ whole genome shotgun (WGS) entry which is preliminary data.</text>
</comment>
<name>A0A9X3B8J4_9BACT</name>
<gene>
    <name evidence="1" type="ORF">OCK74_12085</name>
</gene>
<evidence type="ECO:0000313" key="2">
    <source>
        <dbReference type="Proteomes" id="UP001155483"/>
    </source>
</evidence>
<protein>
    <submittedName>
        <fullName evidence="1">Uncharacterized protein</fullName>
    </submittedName>
</protein>
<accession>A0A9X3B8J4</accession>
<keyword evidence="2" id="KW-1185">Reference proteome</keyword>
<reference evidence="1" key="1">
    <citation type="submission" date="2022-09" db="EMBL/GenBank/DDBJ databases">
        <authorList>
            <person name="Yuan C."/>
            <person name="Ke Z."/>
        </authorList>
    </citation>
    <scope>NUCLEOTIDE SEQUENCE</scope>
    <source>
        <strain evidence="1">LB-8</strain>
    </source>
</reference>
<dbReference type="Proteomes" id="UP001155483">
    <property type="component" value="Unassembled WGS sequence"/>
</dbReference>
<proteinExistence type="predicted"/>
<dbReference type="AlphaFoldDB" id="A0A9X3B8J4"/>
<sequence>MKKRFSLFIITLFIHYCSHSQITLGSLTKQSIKINQDITFTGSGGTITLKDFSIETTGIITFTDTTINLDGVTIKCDSIVKFSNASPTVNVTNVVDISCKTLTFPAILLRLNGIDTVAAKGAKTDAAKATKESPALTLRFSALTPSSYKISCNKSLSYSIIRKGE</sequence>
<organism evidence="1 2">
    <name type="scientific">Paraflavisolibacter caeni</name>
    <dbReference type="NCBI Taxonomy" id="2982496"/>
    <lineage>
        <taxon>Bacteria</taxon>
        <taxon>Pseudomonadati</taxon>
        <taxon>Bacteroidota</taxon>
        <taxon>Chitinophagia</taxon>
        <taxon>Chitinophagales</taxon>
        <taxon>Chitinophagaceae</taxon>
        <taxon>Paraflavisolibacter</taxon>
    </lineage>
</organism>
<reference evidence="1" key="2">
    <citation type="submission" date="2023-04" db="EMBL/GenBank/DDBJ databases">
        <title>Paracnuella aquatica gen. nov., sp. nov., a member of the family Chitinophagaceae isolated from a hot spring.</title>
        <authorList>
            <person name="Wang C."/>
        </authorList>
    </citation>
    <scope>NUCLEOTIDE SEQUENCE</scope>
    <source>
        <strain evidence="1">LB-8</strain>
    </source>
</reference>
<dbReference type="RefSeq" id="WP_279297302.1">
    <property type="nucleotide sequence ID" value="NZ_JAOTIF010000008.1"/>
</dbReference>